<keyword evidence="3 5" id="KW-1133">Transmembrane helix</keyword>
<evidence type="ECO:0000256" key="5">
    <source>
        <dbReference type="SAM" id="Phobius"/>
    </source>
</evidence>
<evidence type="ECO:0000256" key="3">
    <source>
        <dbReference type="ARBA" id="ARBA00022989"/>
    </source>
</evidence>
<dbReference type="Pfam" id="PF00916">
    <property type="entry name" value="Sulfate_transp"/>
    <property type="match status" value="1"/>
</dbReference>
<feature type="transmembrane region" description="Helical" evidence="5">
    <location>
        <begin position="179"/>
        <end position="198"/>
    </location>
</feature>
<evidence type="ECO:0000313" key="8">
    <source>
        <dbReference type="Proteomes" id="UP001501353"/>
    </source>
</evidence>
<keyword evidence="2 5" id="KW-0812">Transmembrane</keyword>
<keyword evidence="8" id="KW-1185">Reference proteome</keyword>
<keyword evidence="4 5" id="KW-0472">Membrane</keyword>
<evidence type="ECO:0000259" key="6">
    <source>
        <dbReference type="PROSITE" id="PS50801"/>
    </source>
</evidence>
<feature type="transmembrane region" description="Helical" evidence="5">
    <location>
        <begin position="247"/>
        <end position="266"/>
    </location>
</feature>
<comment type="caution">
    <text evidence="7">The sequence shown here is derived from an EMBL/GenBank/DDBJ whole genome shotgun (WGS) entry which is preliminary data.</text>
</comment>
<sequence length="565" mass="59108">MISWFQNRLRLALFMNDAPRMSWRDLIAGMSLAGLLLPEAVAYAGMANLPPQAGVVAMFAGLVCYGLIGTSRFAIVSATSSSAAVLAAATTAAAGGNPTLQLAFGAGLVLLTGVFFLAAGMARIGSVSDFIAKPVLRGFAFGLAIVIIVKQFAAMAGVAPRHTDMIRYLGELGSLAASWNWASVLVGMVALALLFLCARIPRLPGGLLVILIGIAAGRWLPLAQQGISLVGSLTLDLPAPALPQLSYAGWLRMAELGMAMVLILYAESTSSIRTFAMQHGDRVVPNRDLLALGAANLVSGLCQGMPAGAGYSATSANEASGAVSRLAGGIAALTLLLIVLACLPAIALIPQPVLAAIVIHAVSHTLRPSVFQPYFRLHRDRFVILAAVLAVLLLGVVDGLLAAVAVSLLMLLRRLSESSVTVLGRLDHGHDFVSTILHPAAQPVPGILIVRPDTALFFANAERILTQARHALAASGKQTRTLILSLEASPDLDSSTVEAIGDFHRALRNQQTHLLFARLKNPAREVLLRAAIDGLNEVTLCDLSVDDAVNAALTLQPLTGNDAAR</sequence>
<organism evidence="7 8">
    <name type="scientific">Actimicrobium antarcticum</name>
    <dbReference type="NCBI Taxonomy" id="1051899"/>
    <lineage>
        <taxon>Bacteria</taxon>
        <taxon>Pseudomonadati</taxon>
        <taxon>Pseudomonadota</taxon>
        <taxon>Betaproteobacteria</taxon>
        <taxon>Burkholderiales</taxon>
        <taxon>Oxalobacteraceae</taxon>
        <taxon>Actimicrobium</taxon>
    </lineage>
</organism>
<evidence type="ECO:0000256" key="4">
    <source>
        <dbReference type="ARBA" id="ARBA00023136"/>
    </source>
</evidence>
<dbReference type="SUPFAM" id="SSF52091">
    <property type="entry name" value="SpoIIaa-like"/>
    <property type="match status" value="1"/>
</dbReference>
<reference evidence="8" key="1">
    <citation type="journal article" date="2019" name="Int. J. Syst. Evol. Microbiol.">
        <title>The Global Catalogue of Microorganisms (GCM) 10K type strain sequencing project: providing services to taxonomists for standard genome sequencing and annotation.</title>
        <authorList>
            <consortium name="The Broad Institute Genomics Platform"/>
            <consortium name="The Broad Institute Genome Sequencing Center for Infectious Disease"/>
            <person name="Wu L."/>
            <person name="Ma J."/>
        </authorList>
    </citation>
    <scope>NUCLEOTIDE SEQUENCE [LARGE SCALE GENOMIC DNA]</scope>
    <source>
        <strain evidence="8">JCM 16673</strain>
    </source>
</reference>
<feature type="transmembrane region" description="Helical" evidence="5">
    <location>
        <begin position="134"/>
        <end position="159"/>
    </location>
</feature>
<dbReference type="PROSITE" id="PS50801">
    <property type="entry name" value="STAS"/>
    <property type="match status" value="1"/>
</dbReference>
<feature type="transmembrane region" description="Helical" evidence="5">
    <location>
        <begin position="382"/>
        <end position="412"/>
    </location>
</feature>
<gene>
    <name evidence="7" type="ORF">GCM10022212_08750</name>
</gene>
<name>A0ABP7ST67_9BURK</name>
<dbReference type="Proteomes" id="UP001501353">
    <property type="component" value="Unassembled WGS sequence"/>
</dbReference>
<dbReference type="Gene3D" id="3.30.750.24">
    <property type="entry name" value="STAS domain"/>
    <property type="match status" value="1"/>
</dbReference>
<evidence type="ECO:0000256" key="1">
    <source>
        <dbReference type="ARBA" id="ARBA00004141"/>
    </source>
</evidence>
<evidence type="ECO:0000256" key="2">
    <source>
        <dbReference type="ARBA" id="ARBA00022692"/>
    </source>
</evidence>
<dbReference type="CDD" id="cd07042">
    <property type="entry name" value="STAS_SulP_like_sulfate_transporter"/>
    <property type="match status" value="1"/>
</dbReference>
<comment type="subcellular location">
    <subcellularLocation>
        <location evidence="1">Membrane</location>
        <topology evidence="1">Multi-pass membrane protein</topology>
    </subcellularLocation>
</comment>
<feature type="transmembrane region" description="Helical" evidence="5">
    <location>
        <begin position="205"/>
        <end position="227"/>
    </location>
</feature>
<protein>
    <submittedName>
        <fullName evidence="7">SulP family inorganic anion transporter</fullName>
    </submittedName>
</protein>
<feature type="transmembrane region" description="Helical" evidence="5">
    <location>
        <begin position="335"/>
        <end position="362"/>
    </location>
</feature>
<dbReference type="PANTHER" id="PTHR11814">
    <property type="entry name" value="SULFATE TRANSPORTER"/>
    <property type="match status" value="1"/>
</dbReference>
<feature type="domain" description="STAS" evidence="6">
    <location>
        <begin position="437"/>
        <end position="552"/>
    </location>
</feature>
<dbReference type="Pfam" id="PF01740">
    <property type="entry name" value="STAS"/>
    <property type="match status" value="1"/>
</dbReference>
<dbReference type="InterPro" id="IPR036513">
    <property type="entry name" value="STAS_dom_sf"/>
</dbReference>
<proteinExistence type="predicted"/>
<feature type="transmembrane region" description="Helical" evidence="5">
    <location>
        <begin position="102"/>
        <end position="122"/>
    </location>
</feature>
<dbReference type="EMBL" id="BAAAZE010000005">
    <property type="protein sequence ID" value="GAA4015985.1"/>
    <property type="molecule type" value="Genomic_DNA"/>
</dbReference>
<dbReference type="InterPro" id="IPR002645">
    <property type="entry name" value="STAS_dom"/>
</dbReference>
<dbReference type="InterPro" id="IPR001902">
    <property type="entry name" value="SLC26A/SulP_fam"/>
</dbReference>
<feature type="transmembrane region" description="Helical" evidence="5">
    <location>
        <begin position="75"/>
        <end position="96"/>
    </location>
</feature>
<evidence type="ECO:0000313" key="7">
    <source>
        <dbReference type="EMBL" id="GAA4015985.1"/>
    </source>
</evidence>
<dbReference type="InterPro" id="IPR011547">
    <property type="entry name" value="SLC26A/SulP_dom"/>
</dbReference>
<accession>A0ABP7ST67</accession>
<feature type="transmembrane region" description="Helical" evidence="5">
    <location>
        <begin position="52"/>
        <end position="68"/>
    </location>
</feature>